<protein>
    <submittedName>
        <fullName evidence="10">N-acetylglucosamine-6-phosphate deacetylase</fullName>
    </submittedName>
</protein>
<keyword evidence="3 5" id="KW-0378">Hydrolase</keyword>
<evidence type="ECO:0000256" key="5">
    <source>
        <dbReference type="PIRNR" id="PIRNR038994"/>
    </source>
</evidence>
<evidence type="ECO:0000313" key="11">
    <source>
        <dbReference type="Proteomes" id="UP000216311"/>
    </source>
</evidence>
<dbReference type="SUPFAM" id="SSF51556">
    <property type="entry name" value="Metallo-dependent hydrolases"/>
    <property type="match status" value="1"/>
</dbReference>
<evidence type="ECO:0000256" key="4">
    <source>
        <dbReference type="ARBA" id="ARBA00023277"/>
    </source>
</evidence>
<evidence type="ECO:0000256" key="3">
    <source>
        <dbReference type="ARBA" id="ARBA00022801"/>
    </source>
</evidence>
<feature type="binding site" evidence="7">
    <location>
        <begin position="205"/>
        <end position="206"/>
    </location>
    <ligand>
        <name>substrate</name>
    </ligand>
</feature>
<dbReference type="GO" id="GO:0046872">
    <property type="term" value="F:metal ion binding"/>
    <property type="evidence" value="ECO:0007669"/>
    <property type="project" value="UniProtKB-KW"/>
</dbReference>
<dbReference type="InterPro" id="IPR011059">
    <property type="entry name" value="Metal-dep_hydrolase_composite"/>
</dbReference>
<feature type="binding site" evidence="7">
    <location>
        <position position="237"/>
    </location>
    <ligand>
        <name>substrate</name>
    </ligand>
</feature>
<reference evidence="10 11" key="1">
    <citation type="submission" date="2017-07" db="EMBL/GenBank/DDBJ databases">
        <title>Draft whole genome sequences of clinical Proprionibacteriaceae strains.</title>
        <authorList>
            <person name="Bernier A.-M."/>
            <person name="Bernard K."/>
            <person name="Domingo M.-C."/>
        </authorList>
    </citation>
    <scope>NUCLEOTIDE SEQUENCE [LARGE SCALE GENOMIC DNA]</scope>
    <source>
        <strain evidence="10 11">NML 130396</strain>
    </source>
</reference>
<dbReference type="OrthoDB" id="9776488at2"/>
<feature type="binding site" evidence="7">
    <location>
        <position position="213"/>
    </location>
    <ligand>
        <name>substrate</name>
    </ligand>
</feature>
<feature type="binding site" evidence="8">
    <location>
        <position position="181"/>
    </location>
    <ligand>
        <name>Zn(2+)</name>
        <dbReference type="ChEBI" id="CHEBI:29105"/>
    </ligand>
</feature>
<feature type="binding site" evidence="7">
    <location>
        <position position="126"/>
    </location>
    <ligand>
        <name>substrate</name>
    </ligand>
</feature>
<sequence length="374" mass="38460">MLVAGAVTPEGILAPARLEIDGDTLVSVEEAPGADTDDSWALPGFVDTHTHGAVGVDLGSADEAGVRRVLDFARRHGTTTQFASLATDRLESMCRQVELLAGFVEAGELAGIHLEGPFLAEARCGAHDPALLRDPTPEAVDALLEAGRGTIAMVTLAPERAGAAEAIARFAEAGVRVGFGHSDASAELCRDTVAAGARIATHLFNAMAPIHHRRPGPVPVLLADGRVGLELICDGVHLSPEVVTLVGAAAGWDRVLLVTDAMAAAGLGDGDYALGALRARVADGVARVLHDDGSGTEHLGNIAGSTLTMDAALRFLLTVGTGLESAAAAAASNPARWHGLARVGVLAADNLADLVLTDPVGNVRRVMRRGAWLD</sequence>
<dbReference type="PANTHER" id="PTHR11113">
    <property type="entry name" value="N-ACETYLGLUCOSAMINE-6-PHOSPHATE DEACETYLASE"/>
    <property type="match status" value="1"/>
</dbReference>
<dbReference type="InterPro" id="IPR006680">
    <property type="entry name" value="Amidohydro-rel"/>
</dbReference>
<dbReference type="PANTHER" id="PTHR11113:SF14">
    <property type="entry name" value="N-ACETYLGLUCOSAMINE-6-PHOSPHATE DEACETYLASE"/>
    <property type="match status" value="1"/>
</dbReference>
<dbReference type="Gene3D" id="2.30.40.10">
    <property type="entry name" value="Urease, subunit C, domain 1"/>
    <property type="match status" value="1"/>
</dbReference>
<proteinExistence type="inferred from homology"/>
<evidence type="ECO:0000256" key="6">
    <source>
        <dbReference type="PIRSR" id="PIRSR038994-1"/>
    </source>
</evidence>
<dbReference type="Gene3D" id="3.20.20.140">
    <property type="entry name" value="Metal-dependent hydrolases"/>
    <property type="match status" value="1"/>
</dbReference>
<name>A0A255HB05_9ACTN</name>
<evidence type="ECO:0000256" key="7">
    <source>
        <dbReference type="PIRSR" id="PIRSR038994-2"/>
    </source>
</evidence>
<feature type="binding site" evidence="7">
    <location>
        <begin position="302"/>
        <end position="304"/>
    </location>
    <ligand>
        <name>substrate</name>
    </ligand>
</feature>
<dbReference type="PIRSF" id="PIRSF038994">
    <property type="entry name" value="NagA"/>
    <property type="match status" value="1"/>
</dbReference>
<evidence type="ECO:0000313" key="10">
    <source>
        <dbReference type="EMBL" id="OYO24536.1"/>
    </source>
</evidence>
<dbReference type="InterPro" id="IPR003764">
    <property type="entry name" value="GlcNAc_6-P_deAcase"/>
</dbReference>
<dbReference type="Pfam" id="PF01979">
    <property type="entry name" value="Amidohydro_1"/>
    <property type="match status" value="1"/>
</dbReference>
<dbReference type="InterPro" id="IPR032466">
    <property type="entry name" value="Metal_Hydrolase"/>
</dbReference>
<comment type="similarity">
    <text evidence="1 5">Belongs to the metallo-dependent hydrolases superfamily. NagA family.</text>
</comment>
<evidence type="ECO:0000256" key="2">
    <source>
        <dbReference type="ARBA" id="ARBA00022723"/>
    </source>
</evidence>
<keyword evidence="4 5" id="KW-0119">Carbohydrate metabolism</keyword>
<accession>A0A255HB05</accession>
<keyword evidence="2 8" id="KW-0479">Metal-binding</keyword>
<organism evidence="10 11">
    <name type="scientific">Enemella dayhoffiae</name>
    <dbReference type="NCBI Taxonomy" id="2016507"/>
    <lineage>
        <taxon>Bacteria</taxon>
        <taxon>Bacillati</taxon>
        <taxon>Actinomycetota</taxon>
        <taxon>Actinomycetes</taxon>
        <taxon>Propionibacteriales</taxon>
        <taxon>Propionibacteriaceae</taxon>
        <taxon>Enemella</taxon>
    </lineage>
</organism>
<feature type="binding site" evidence="8">
    <location>
        <position position="115"/>
    </location>
    <ligand>
        <name>Zn(2+)</name>
        <dbReference type="ChEBI" id="CHEBI:29105"/>
    </ligand>
</feature>
<dbReference type="GO" id="GO:0008448">
    <property type="term" value="F:N-acetylglucosamine-6-phosphate deacetylase activity"/>
    <property type="evidence" value="ECO:0007669"/>
    <property type="project" value="InterPro"/>
</dbReference>
<evidence type="ECO:0000259" key="9">
    <source>
        <dbReference type="Pfam" id="PF01979"/>
    </source>
</evidence>
<feature type="domain" description="Amidohydrolase-related" evidence="9">
    <location>
        <begin position="41"/>
        <end position="372"/>
    </location>
</feature>
<comment type="caution">
    <text evidence="10">The sequence shown here is derived from an EMBL/GenBank/DDBJ whole genome shotgun (WGS) entry which is preliminary data.</text>
</comment>
<dbReference type="Proteomes" id="UP000216311">
    <property type="component" value="Unassembled WGS sequence"/>
</dbReference>
<dbReference type="GO" id="GO:0006046">
    <property type="term" value="P:N-acetylglucosamine catabolic process"/>
    <property type="evidence" value="ECO:0007669"/>
    <property type="project" value="TreeGrafter"/>
</dbReference>
<feature type="binding site" evidence="8">
    <location>
        <position position="202"/>
    </location>
    <ligand>
        <name>Zn(2+)</name>
        <dbReference type="ChEBI" id="CHEBI:29105"/>
    </ligand>
</feature>
<gene>
    <name evidence="10" type="ORF">CGZ93_03745</name>
</gene>
<evidence type="ECO:0000256" key="1">
    <source>
        <dbReference type="ARBA" id="ARBA00010716"/>
    </source>
</evidence>
<dbReference type="EMBL" id="NMVQ01000003">
    <property type="protein sequence ID" value="OYO24536.1"/>
    <property type="molecule type" value="Genomic_DNA"/>
</dbReference>
<comment type="cofactor">
    <cofactor evidence="8">
        <name>a divalent metal cation</name>
        <dbReference type="ChEBI" id="CHEBI:60240"/>
    </cofactor>
    <text evidence="8">Binds 1 divalent metal cation per subunit.</text>
</comment>
<evidence type="ECO:0000256" key="8">
    <source>
        <dbReference type="PIRSR" id="PIRSR038994-3"/>
    </source>
</evidence>
<feature type="active site" description="Proton donor/acceptor" evidence="6">
    <location>
        <position position="260"/>
    </location>
</feature>
<keyword evidence="11" id="KW-1185">Reference proteome</keyword>
<dbReference type="AlphaFoldDB" id="A0A255HB05"/>